<dbReference type="PROSITE" id="PS50181">
    <property type="entry name" value="FBOX"/>
    <property type="match status" value="1"/>
</dbReference>
<organism evidence="2 3">
    <name type="scientific">Meripilus lineatus</name>
    <dbReference type="NCBI Taxonomy" id="2056292"/>
    <lineage>
        <taxon>Eukaryota</taxon>
        <taxon>Fungi</taxon>
        <taxon>Dikarya</taxon>
        <taxon>Basidiomycota</taxon>
        <taxon>Agaricomycotina</taxon>
        <taxon>Agaricomycetes</taxon>
        <taxon>Polyporales</taxon>
        <taxon>Meripilaceae</taxon>
        <taxon>Meripilus</taxon>
    </lineage>
</organism>
<proteinExistence type="predicted"/>
<keyword evidence="3" id="KW-1185">Reference proteome</keyword>
<feature type="domain" description="F-box" evidence="1">
    <location>
        <begin position="1"/>
        <end position="47"/>
    </location>
</feature>
<dbReference type="AlphaFoldDB" id="A0AAD5VAL9"/>
<gene>
    <name evidence="2" type="ORF">NLI96_g4020</name>
</gene>
<evidence type="ECO:0000259" key="1">
    <source>
        <dbReference type="PROSITE" id="PS50181"/>
    </source>
</evidence>
<dbReference type="SUPFAM" id="SSF52047">
    <property type="entry name" value="RNI-like"/>
    <property type="match status" value="1"/>
</dbReference>
<evidence type="ECO:0000313" key="2">
    <source>
        <dbReference type="EMBL" id="KAJ3486743.1"/>
    </source>
</evidence>
<reference evidence="2" key="1">
    <citation type="submission" date="2022-07" db="EMBL/GenBank/DDBJ databases">
        <title>Genome Sequence of Physisporinus lineatus.</title>
        <authorList>
            <person name="Buettner E."/>
        </authorList>
    </citation>
    <scope>NUCLEOTIDE SEQUENCE</scope>
    <source>
        <strain evidence="2">VT162</strain>
    </source>
</reference>
<accession>A0AAD5VAL9</accession>
<protein>
    <recommendedName>
        <fullName evidence="1">F-box domain-containing protein</fullName>
    </recommendedName>
</protein>
<sequence length="424" mass="47967">MNLPHIPQELVSAILDFLSDDKLALSQSSLVSREWVLPSRILLFKSLQINDLHHLHSLGASEYISTHVRDISLTRWYDWGRSYRTPRELRLSDIFELLDCLPNLRSVTLCSANISAKSPNESSTLKRYSLKALSLEDCVIDTQSTLLQILGLFSSINNLTLIHPSFTSPLSDRDRQPRGSISQELGRFVPQPPTKISTLSVQLASWISGSMLDCLALDPPPYIANSISIEIPRIRGDTVASAVALLRTLGSKTTSLLLDFRKAITDGSSTDSLISSISFCPKIESLSLGLVLDSDLPETLTRSWQILFGIFDSLPSSTLTTLRQFRILWNIYGHDIKSRVYTQENWNELDMRLQRFQRLEKVEFRWEISQYYWQWLKDVGELKPEPFTIDTLVWGIGSETIKKLLPGVHARSLLVFSTADPVPH</sequence>
<comment type="caution">
    <text evidence="2">The sequence shown here is derived from an EMBL/GenBank/DDBJ whole genome shotgun (WGS) entry which is preliminary data.</text>
</comment>
<name>A0AAD5VAL9_9APHY</name>
<dbReference type="EMBL" id="JANAWD010000112">
    <property type="protein sequence ID" value="KAJ3486743.1"/>
    <property type="molecule type" value="Genomic_DNA"/>
</dbReference>
<evidence type="ECO:0000313" key="3">
    <source>
        <dbReference type="Proteomes" id="UP001212997"/>
    </source>
</evidence>
<dbReference type="Proteomes" id="UP001212997">
    <property type="component" value="Unassembled WGS sequence"/>
</dbReference>
<dbReference type="InterPro" id="IPR001810">
    <property type="entry name" value="F-box_dom"/>
</dbReference>